<keyword evidence="3" id="KW-1185">Reference proteome</keyword>
<name>A0AAN9TFI9_9HEMI</name>
<proteinExistence type="predicted"/>
<keyword evidence="1" id="KW-1133">Transmembrane helix</keyword>
<evidence type="ECO:0000313" key="3">
    <source>
        <dbReference type="Proteomes" id="UP001367676"/>
    </source>
</evidence>
<protein>
    <submittedName>
        <fullName evidence="2">Uncharacterized protein</fullName>
    </submittedName>
</protein>
<evidence type="ECO:0000313" key="2">
    <source>
        <dbReference type="EMBL" id="KAK7582316.1"/>
    </source>
</evidence>
<organism evidence="2 3">
    <name type="scientific">Parthenolecanium corni</name>
    <dbReference type="NCBI Taxonomy" id="536013"/>
    <lineage>
        <taxon>Eukaryota</taxon>
        <taxon>Metazoa</taxon>
        <taxon>Ecdysozoa</taxon>
        <taxon>Arthropoda</taxon>
        <taxon>Hexapoda</taxon>
        <taxon>Insecta</taxon>
        <taxon>Pterygota</taxon>
        <taxon>Neoptera</taxon>
        <taxon>Paraneoptera</taxon>
        <taxon>Hemiptera</taxon>
        <taxon>Sternorrhyncha</taxon>
        <taxon>Coccoidea</taxon>
        <taxon>Coccidae</taxon>
        <taxon>Parthenolecanium</taxon>
    </lineage>
</organism>
<accession>A0AAN9TFI9</accession>
<keyword evidence="1" id="KW-0812">Transmembrane</keyword>
<sequence>MAPLPSRRGIAPCENKTCSSKGLSVIVLINHSKNTALLLFLLASFLILVLTPTKLYLTKEGTDVIVCIADNEVTCLTAGMTQPSINAVDYKTSALVLLLIHGCLCQQPTSYSPQSQTKLEDIERDNLKSPQSQTTTPQVQSQVPTQYLQYSTPDQSYYSLVAPQASVPGVAPGQQAATPGVGQQLFAVPNQQSAAALFAQQQQQQQQPIFYFNPSQQPQQQQQPAYDFSGLSLYPFVLQQGGVPNVLSADYYKSLQATAGQAKTPGAAPATITSPAAGAAATIPSQAFKNVQSFPFGGNYFIPAASQSALYQPVSFQPQNAAAAQYYYNSLYQLQSPQKNVYAAGVKSTTPASPIKAKDEQQFVPIGSSNYRLEYSTADQLNNYGKVRL</sequence>
<gene>
    <name evidence="2" type="ORF">V9T40_013761</name>
</gene>
<comment type="caution">
    <text evidence="2">The sequence shown here is derived from an EMBL/GenBank/DDBJ whole genome shotgun (WGS) entry which is preliminary data.</text>
</comment>
<keyword evidence="1" id="KW-0472">Membrane</keyword>
<evidence type="ECO:0000256" key="1">
    <source>
        <dbReference type="SAM" id="Phobius"/>
    </source>
</evidence>
<dbReference type="AlphaFoldDB" id="A0AAN9TFI9"/>
<reference evidence="2 3" key="1">
    <citation type="submission" date="2024-03" db="EMBL/GenBank/DDBJ databases">
        <title>Adaptation during the transition from Ophiocordyceps entomopathogen to insect associate is accompanied by gene loss and intensified selection.</title>
        <authorList>
            <person name="Ward C.M."/>
            <person name="Onetto C.A."/>
            <person name="Borneman A.R."/>
        </authorList>
    </citation>
    <scope>NUCLEOTIDE SEQUENCE [LARGE SCALE GENOMIC DNA]</scope>
    <source>
        <strain evidence="2">AWRI1</strain>
        <tissue evidence="2">Single Adult Female</tissue>
    </source>
</reference>
<dbReference type="EMBL" id="JBBCAQ010000033">
    <property type="protein sequence ID" value="KAK7582316.1"/>
    <property type="molecule type" value="Genomic_DNA"/>
</dbReference>
<feature type="transmembrane region" description="Helical" evidence="1">
    <location>
        <begin position="36"/>
        <end position="57"/>
    </location>
</feature>
<dbReference type="Proteomes" id="UP001367676">
    <property type="component" value="Unassembled WGS sequence"/>
</dbReference>